<comment type="caution">
    <text evidence="2">The sequence shown here is derived from an EMBL/GenBank/DDBJ whole genome shotgun (WGS) entry which is preliminary data.</text>
</comment>
<feature type="domain" description="UspA" evidence="1">
    <location>
        <begin position="151"/>
        <end position="291"/>
    </location>
</feature>
<accession>A0A1A3BYF6</accession>
<protein>
    <submittedName>
        <fullName evidence="2">Universal stress protein</fullName>
    </submittedName>
</protein>
<sequence length="292" mass="31436">MTVVVGYRASKVGLSGLYLAIGAARTLQTSVTVATVVPEPWPTPSLARVDAEFEHWAQNLAEESKREAQRYLFPVAEGIEVHFTHRAHRSVATGLVEIVDEVNGRILVLGSLPSTGLAHITVGSTADWLLHASRVPIAISSPGFHVHSGGFRRLSCGYSTSQASLALVRRCANAAERYGVPLRVITFAVRGRTMYPPEVGLDAEDSVLNAWATQAMESLRALKDDGVVGPDVVLEVVTAHSWMEALSKPEWINGEILAVGTSPRGDVRRVFLGTRSAKIIRHSPVPVLVVPG</sequence>
<dbReference type="RefSeq" id="WP_065122212.1">
    <property type="nucleotide sequence ID" value="NZ_LZKQ01000218.1"/>
</dbReference>
<dbReference type="STRING" id="1790.A5645_13590"/>
<dbReference type="PANTHER" id="PTHR43010">
    <property type="entry name" value="UNIVERSAL STRESS PROTEIN SLR1230"/>
    <property type="match status" value="1"/>
</dbReference>
<dbReference type="Gene3D" id="3.40.50.12370">
    <property type="match status" value="1"/>
</dbReference>
<dbReference type="eggNOG" id="COG0589">
    <property type="taxonomic scope" value="Bacteria"/>
</dbReference>
<dbReference type="AlphaFoldDB" id="A0A1A3BYF6"/>
<evidence type="ECO:0000313" key="3">
    <source>
        <dbReference type="Proteomes" id="UP000093795"/>
    </source>
</evidence>
<gene>
    <name evidence="2" type="ORF">A9X01_25670</name>
</gene>
<dbReference type="PANTHER" id="PTHR43010:SF1">
    <property type="entry name" value="USPA DOMAIN-CONTAINING PROTEIN"/>
    <property type="match status" value="1"/>
</dbReference>
<feature type="domain" description="UspA" evidence="1">
    <location>
        <begin position="2"/>
        <end position="139"/>
    </location>
</feature>
<dbReference type="OrthoDB" id="5242641at2"/>
<proteinExistence type="predicted"/>
<dbReference type="Pfam" id="PF00582">
    <property type="entry name" value="Usp"/>
    <property type="match status" value="2"/>
</dbReference>
<dbReference type="InterPro" id="IPR051688">
    <property type="entry name" value="USP_A"/>
</dbReference>
<name>A0A1A3BYF6_MYCAS</name>
<dbReference type="SUPFAM" id="SSF52402">
    <property type="entry name" value="Adenine nucleotide alpha hydrolases-like"/>
    <property type="match status" value="2"/>
</dbReference>
<dbReference type="InterPro" id="IPR006016">
    <property type="entry name" value="UspA"/>
</dbReference>
<evidence type="ECO:0000313" key="2">
    <source>
        <dbReference type="EMBL" id="OBI79910.1"/>
    </source>
</evidence>
<dbReference type="CDD" id="cd00293">
    <property type="entry name" value="USP-like"/>
    <property type="match status" value="2"/>
</dbReference>
<reference evidence="2 3" key="1">
    <citation type="submission" date="2016-06" db="EMBL/GenBank/DDBJ databases">
        <authorList>
            <person name="Kjaerup R.B."/>
            <person name="Dalgaard T.S."/>
            <person name="Juul-Madsen H.R."/>
        </authorList>
    </citation>
    <scope>NUCLEOTIDE SEQUENCE [LARGE SCALE GENOMIC DNA]</scope>
    <source>
        <strain evidence="2 3">1081914.2</strain>
    </source>
</reference>
<evidence type="ECO:0000259" key="1">
    <source>
        <dbReference type="Pfam" id="PF00582"/>
    </source>
</evidence>
<organism evidence="2 3">
    <name type="scientific">Mycobacterium asiaticum</name>
    <dbReference type="NCBI Taxonomy" id="1790"/>
    <lineage>
        <taxon>Bacteria</taxon>
        <taxon>Bacillati</taxon>
        <taxon>Actinomycetota</taxon>
        <taxon>Actinomycetes</taxon>
        <taxon>Mycobacteriales</taxon>
        <taxon>Mycobacteriaceae</taxon>
        <taxon>Mycobacterium</taxon>
    </lineage>
</organism>
<dbReference type="Proteomes" id="UP000093795">
    <property type="component" value="Unassembled WGS sequence"/>
</dbReference>
<dbReference type="EMBL" id="LZKQ01000218">
    <property type="protein sequence ID" value="OBI79910.1"/>
    <property type="molecule type" value="Genomic_DNA"/>
</dbReference>